<keyword evidence="3" id="KW-0805">Transcription regulation</keyword>
<gene>
    <name evidence="8" type="ORF">B0H16DRAFT_268000</name>
</gene>
<accession>A0AAD7MQF1</accession>
<dbReference type="GO" id="GO:0000981">
    <property type="term" value="F:DNA-binding transcription factor activity, RNA polymerase II-specific"/>
    <property type="evidence" value="ECO:0007669"/>
    <property type="project" value="InterPro"/>
</dbReference>
<evidence type="ECO:0000313" key="9">
    <source>
        <dbReference type="Proteomes" id="UP001215598"/>
    </source>
</evidence>
<dbReference type="EMBL" id="JARKIB010000187">
    <property type="protein sequence ID" value="KAJ7726372.1"/>
    <property type="molecule type" value="Genomic_DNA"/>
</dbReference>
<evidence type="ECO:0000256" key="2">
    <source>
        <dbReference type="ARBA" id="ARBA00022723"/>
    </source>
</evidence>
<dbReference type="Pfam" id="PF00172">
    <property type="entry name" value="Zn_clus"/>
    <property type="match status" value="1"/>
</dbReference>
<evidence type="ECO:0000313" key="8">
    <source>
        <dbReference type="EMBL" id="KAJ7726372.1"/>
    </source>
</evidence>
<dbReference type="PANTHER" id="PTHR47338:SF29">
    <property type="entry name" value="ZN(2)-C6 FUNGAL-TYPE DOMAIN-CONTAINING PROTEIN"/>
    <property type="match status" value="1"/>
</dbReference>
<protein>
    <recommendedName>
        <fullName evidence="7">Zn(2)-C6 fungal-type domain-containing protein</fullName>
    </recommendedName>
</protein>
<sequence length="551" mass="60928">MAEPPSLQRNQACASCRRRRIKCDARRPICGPCETSSRADDCEYLDNQSRSKADILEEDISRLEDRIYELEHPAAATSETVYLYDPYRQPQRRSQTPSLPQALHSSGPPSPEPASIVDSWWNSPEPPRNMVENFLDTFIPYASDWGFFLDISRFRREVLLSYPIGHHSRPTPPLLTAVYLIGLSLSDSAALKMHEKEFLSRALTSLPVSLSGLHPRKAIHALQTEILLSNYFYASGRFLEGRYHTTAAASLALSGGLFNVDRSAPSLIADTDTSEDADRIDACWATIILDKSWAVALATFPNLPDSAEMLAMPWPDDATASSSTPSTVSQYLESTETPTAILSPKTLLAKAVVLWERANSLVIRWNQDMTQGQAQQFSDSFAKIDSQIDDLFSQADSASNSANVHRLVLAGLSIAHAAIVQLHGTFAQTKPESKKKCLAAAKAILELTMEVDPHDSRFINPILSVRALPKTSELLPTHLLQMVWVAACEIFIDEIAVLRAARPAWAHDTPSSAEAAFVDVFDRAFAVMSRFGSWQLMKTHLGKVEKAYSAV</sequence>
<comment type="subcellular location">
    <subcellularLocation>
        <location evidence="1">Nucleus</location>
    </subcellularLocation>
</comment>
<dbReference type="AlphaFoldDB" id="A0AAD7MQF1"/>
<keyword evidence="9" id="KW-1185">Reference proteome</keyword>
<dbReference type="GO" id="GO:0008270">
    <property type="term" value="F:zinc ion binding"/>
    <property type="evidence" value="ECO:0007669"/>
    <property type="project" value="InterPro"/>
</dbReference>
<evidence type="ECO:0000256" key="1">
    <source>
        <dbReference type="ARBA" id="ARBA00004123"/>
    </source>
</evidence>
<comment type="caution">
    <text evidence="8">The sequence shown here is derived from an EMBL/GenBank/DDBJ whole genome shotgun (WGS) entry which is preliminary data.</text>
</comment>
<dbReference type="InterPro" id="IPR001138">
    <property type="entry name" value="Zn2Cys6_DnaBD"/>
</dbReference>
<dbReference type="SMART" id="SM00066">
    <property type="entry name" value="GAL4"/>
    <property type="match status" value="1"/>
</dbReference>
<feature type="region of interest" description="Disordered" evidence="6">
    <location>
        <begin position="89"/>
        <end position="121"/>
    </location>
</feature>
<proteinExistence type="predicted"/>
<keyword evidence="2" id="KW-0479">Metal-binding</keyword>
<dbReference type="PROSITE" id="PS00463">
    <property type="entry name" value="ZN2_CY6_FUNGAL_1"/>
    <property type="match status" value="1"/>
</dbReference>
<dbReference type="PANTHER" id="PTHR47338">
    <property type="entry name" value="ZN(II)2CYS6 TRANSCRIPTION FACTOR (EUROFUNG)-RELATED"/>
    <property type="match status" value="1"/>
</dbReference>
<keyword evidence="5" id="KW-0539">Nucleus</keyword>
<reference evidence="8" key="1">
    <citation type="submission" date="2023-03" db="EMBL/GenBank/DDBJ databases">
        <title>Massive genome expansion in bonnet fungi (Mycena s.s.) driven by repeated elements and novel gene families across ecological guilds.</title>
        <authorList>
            <consortium name="Lawrence Berkeley National Laboratory"/>
            <person name="Harder C.B."/>
            <person name="Miyauchi S."/>
            <person name="Viragh M."/>
            <person name="Kuo A."/>
            <person name="Thoen E."/>
            <person name="Andreopoulos B."/>
            <person name="Lu D."/>
            <person name="Skrede I."/>
            <person name="Drula E."/>
            <person name="Henrissat B."/>
            <person name="Morin E."/>
            <person name="Kohler A."/>
            <person name="Barry K."/>
            <person name="LaButti K."/>
            <person name="Morin E."/>
            <person name="Salamov A."/>
            <person name="Lipzen A."/>
            <person name="Mereny Z."/>
            <person name="Hegedus B."/>
            <person name="Baldrian P."/>
            <person name="Stursova M."/>
            <person name="Weitz H."/>
            <person name="Taylor A."/>
            <person name="Grigoriev I.V."/>
            <person name="Nagy L.G."/>
            <person name="Martin F."/>
            <person name="Kauserud H."/>
        </authorList>
    </citation>
    <scope>NUCLEOTIDE SEQUENCE</scope>
    <source>
        <strain evidence="8">CBHHK182m</strain>
    </source>
</reference>
<name>A0AAD7MQF1_9AGAR</name>
<evidence type="ECO:0000256" key="4">
    <source>
        <dbReference type="ARBA" id="ARBA00023163"/>
    </source>
</evidence>
<dbReference type="CDD" id="cd12148">
    <property type="entry name" value="fungal_TF_MHR"/>
    <property type="match status" value="1"/>
</dbReference>
<keyword evidence="4" id="KW-0804">Transcription</keyword>
<dbReference type="CDD" id="cd00067">
    <property type="entry name" value="GAL4"/>
    <property type="match status" value="1"/>
</dbReference>
<dbReference type="GO" id="GO:0005634">
    <property type="term" value="C:nucleus"/>
    <property type="evidence" value="ECO:0007669"/>
    <property type="project" value="UniProtKB-SubCell"/>
</dbReference>
<evidence type="ECO:0000256" key="6">
    <source>
        <dbReference type="SAM" id="MobiDB-lite"/>
    </source>
</evidence>
<dbReference type="PROSITE" id="PS50048">
    <property type="entry name" value="ZN2_CY6_FUNGAL_2"/>
    <property type="match status" value="1"/>
</dbReference>
<dbReference type="Gene3D" id="4.10.240.10">
    <property type="entry name" value="Zn(2)-C6 fungal-type DNA-binding domain"/>
    <property type="match status" value="1"/>
</dbReference>
<dbReference type="InterPro" id="IPR036864">
    <property type="entry name" value="Zn2-C6_fun-type_DNA-bd_sf"/>
</dbReference>
<dbReference type="Proteomes" id="UP001215598">
    <property type="component" value="Unassembled WGS sequence"/>
</dbReference>
<feature type="domain" description="Zn(2)-C6 fungal-type" evidence="7">
    <location>
        <begin position="12"/>
        <end position="44"/>
    </location>
</feature>
<dbReference type="SUPFAM" id="SSF57701">
    <property type="entry name" value="Zn2/Cys6 DNA-binding domain"/>
    <property type="match status" value="1"/>
</dbReference>
<evidence type="ECO:0000256" key="5">
    <source>
        <dbReference type="ARBA" id="ARBA00023242"/>
    </source>
</evidence>
<organism evidence="8 9">
    <name type="scientific">Mycena metata</name>
    <dbReference type="NCBI Taxonomy" id="1033252"/>
    <lineage>
        <taxon>Eukaryota</taxon>
        <taxon>Fungi</taxon>
        <taxon>Dikarya</taxon>
        <taxon>Basidiomycota</taxon>
        <taxon>Agaricomycotina</taxon>
        <taxon>Agaricomycetes</taxon>
        <taxon>Agaricomycetidae</taxon>
        <taxon>Agaricales</taxon>
        <taxon>Marasmiineae</taxon>
        <taxon>Mycenaceae</taxon>
        <taxon>Mycena</taxon>
    </lineage>
</organism>
<evidence type="ECO:0000256" key="3">
    <source>
        <dbReference type="ARBA" id="ARBA00023015"/>
    </source>
</evidence>
<dbReference type="InterPro" id="IPR050815">
    <property type="entry name" value="TF_fung"/>
</dbReference>
<evidence type="ECO:0000259" key="7">
    <source>
        <dbReference type="PROSITE" id="PS50048"/>
    </source>
</evidence>